<dbReference type="PANTHER" id="PTHR38340">
    <property type="entry name" value="S-LAYER PROTEIN"/>
    <property type="match status" value="1"/>
</dbReference>
<gene>
    <name evidence="3" type="ORF">FJM51_16540</name>
</gene>
<dbReference type="InterPro" id="IPR001343">
    <property type="entry name" value="Hemolysn_Ca-bd"/>
</dbReference>
<reference evidence="3 4" key="1">
    <citation type="submission" date="2019-06" db="EMBL/GenBank/DDBJ databases">
        <title>A novel bacterium of genus Amaricoccus, isolated from marine sediment.</title>
        <authorList>
            <person name="Huang H."/>
            <person name="Mo K."/>
            <person name="Hu Y."/>
        </authorList>
    </citation>
    <scope>NUCLEOTIDE SEQUENCE [LARGE SCALE GENOMIC DNA]</scope>
    <source>
        <strain evidence="3 4">HB172011</strain>
    </source>
</reference>
<proteinExistence type="predicted"/>
<evidence type="ECO:0000313" key="3">
    <source>
        <dbReference type="EMBL" id="TPE48818.1"/>
    </source>
</evidence>
<dbReference type="SUPFAM" id="SSF89260">
    <property type="entry name" value="Collagen-binding domain"/>
    <property type="match status" value="1"/>
</dbReference>
<dbReference type="GO" id="GO:0005509">
    <property type="term" value="F:calcium ion binding"/>
    <property type="evidence" value="ECO:0007669"/>
    <property type="project" value="InterPro"/>
</dbReference>
<sequence length="461" mass="48467">MPPNLRIGESNCPVAPLGARAGIAFSVFSGARPRPLYDMEGAMARIIGDHDDNFISGRGGDDWLRGRGGDDTLRGNAGDDTLLGGDGNDVLRGGAGDDVLRGGRGDDTLVGGTGHDLLQGGSGHDVFRFGPLHAGDFTIGQADEILDFSAEDTIDLRPLGLLGLYEGYGAEPSRGEGSVWQANGDTYITWNAGGSFHDIKLVGVTGDIMSQITWYDDDYGASPDRAGSLAEDTPVQGNIEIASDSDWFAINVEAGRLYTIDLSGVDGGGGTNADPYMDLLNADGDWINGDDDGGEGLDAHLVFIAQETATYYVAATSYSTSTGTYTLAMTSDVYVDDHGDTTETATPLAAGETVSGFLGTPEDTDWFAVTLTAGETYAFDMRGADSGSGTLYDPVMELRDAGGNLIDENDDWETYDSHLEHEAETTGTYYVVARDWGGTGTYEISYDTTAAGSATAADLIL</sequence>
<dbReference type="InterPro" id="IPR011049">
    <property type="entry name" value="Serralysin-like_metalloprot_C"/>
</dbReference>
<evidence type="ECO:0000313" key="4">
    <source>
        <dbReference type="Proteomes" id="UP000319255"/>
    </source>
</evidence>
<dbReference type="AlphaFoldDB" id="A0A501WHI3"/>
<evidence type="ECO:0000256" key="1">
    <source>
        <dbReference type="ARBA" id="ARBA00004613"/>
    </source>
</evidence>
<keyword evidence="2" id="KW-0964">Secreted</keyword>
<dbReference type="Proteomes" id="UP000319255">
    <property type="component" value="Unassembled WGS sequence"/>
</dbReference>
<accession>A0A501WHI3</accession>
<dbReference type="OrthoDB" id="9795675at2"/>
<protein>
    <submittedName>
        <fullName evidence="3">Calcium-binding protein</fullName>
    </submittedName>
</protein>
<dbReference type="Gene3D" id="2.150.10.10">
    <property type="entry name" value="Serralysin-like metalloprotease, C-terminal"/>
    <property type="match status" value="2"/>
</dbReference>
<dbReference type="PRINTS" id="PR00313">
    <property type="entry name" value="CABNDNGRPT"/>
</dbReference>
<dbReference type="EMBL" id="VFRP01000019">
    <property type="protein sequence ID" value="TPE48818.1"/>
    <property type="molecule type" value="Genomic_DNA"/>
</dbReference>
<dbReference type="PROSITE" id="PS00330">
    <property type="entry name" value="HEMOLYSIN_CALCIUM"/>
    <property type="match status" value="3"/>
</dbReference>
<dbReference type="InterPro" id="IPR050557">
    <property type="entry name" value="RTX_toxin/Mannuronan_C5-epim"/>
</dbReference>
<dbReference type="SUPFAM" id="SSF51120">
    <property type="entry name" value="beta-Roll"/>
    <property type="match status" value="1"/>
</dbReference>
<dbReference type="Pfam" id="PF00353">
    <property type="entry name" value="HemolysinCabind"/>
    <property type="match status" value="1"/>
</dbReference>
<dbReference type="InterPro" id="IPR018511">
    <property type="entry name" value="Hemolysin-typ_Ca-bd_CS"/>
</dbReference>
<comment type="caution">
    <text evidence="3">The sequence shown here is derived from an EMBL/GenBank/DDBJ whole genome shotgun (WGS) entry which is preliminary data.</text>
</comment>
<dbReference type="GO" id="GO:0005576">
    <property type="term" value="C:extracellular region"/>
    <property type="evidence" value="ECO:0007669"/>
    <property type="project" value="UniProtKB-SubCell"/>
</dbReference>
<organism evidence="3 4">
    <name type="scientific">Amaricoccus solimangrovi</name>
    <dbReference type="NCBI Taxonomy" id="2589815"/>
    <lineage>
        <taxon>Bacteria</taxon>
        <taxon>Pseudomonadati</taxon>
        <taxon>Pseudomonadota</taxon>
        <taxon>Alphaproteobacteria</taxon>
        <taxon>Rhodobacterales</taxon>
        <taxon>Paracoccaceae</taxon>
        <taxon>Amaricoccus</taxon>
    </lineage>
</organism>
<keyword evidence="4" id="KW-1185">Reference proteome</keyword>
<name>A0A501WHI3_9RHOB</name>
<comment type="subcellular location">
    <subcellularLocation>
        <location evidence="1">Secreted</location>
    </subcellularLocation>
</comment>
<dbReference type="Gene3D" id="2.60.120.380">
    <property type="match status" value="2"/>
</dbReference>
<dbReference type="PANTHER" id="PTHR38340:SF1">
    <property type="entry name" value="S-LAYER PROTEIN"/>
    <property type="match status" value="1"/>
</dbReference>
<evidence type="ECO:0000256" key="2">
    <source>
        <dbReference type="ARBA" id="ARBA00022525"/>
    </source>
</evidence>